<keyword evidence="2" id="KW-0732">Signal</keyword>
<feature type="compositionally biased region" description="Polar residues" evidence="1">
    <location>
        <begin position="382"/>
        <end position="395"/>
    </location>
</feature>
<dbReference type="Proteomes" id="UP000494106">
    <property type="component" value="Unassembled WGS sequence"/>
</dbReference>
<dbReference type="EMBL" id="CADEBC010000045">
    <property type="protein sequence ID" value="CAB3220501.1"/>
    <property type="molecule type" value="Genomic_DNA"/>
</dbReference>
<proteinExistence type="predicted"/>
<feature type="compositionally biased region" description="Basic and acidic residues" evidence="1">
    <location>
        <begin position="306"/>
        <end position="315"/>
    </location>
</feature>
<feature type="chain" id="PRO_5035918857" evidence="2">
    <location>
        <begin position="25"/>
        <end position="556"/>
    </location>
</feature>
<organism evidence="3 4">
    <name type="scientific">Arctia plantaginis</name>
    <name type="common">Wood tiger moth</name>
    <name type="synonym">Phalaena plantaginis</name>
    <dbReference type="NCBI Taxonomy" id="874455"/>
    <lineage>
        <taxon>Eukaryota</taxon>
        <taxon>Metazoa</taxon>
        <taxon>Ecdysozoa</taxon>
        <taxon>Arthropoda</taxon>
        <taxon>Hexapoda</taxon>
        <taxon>Insecta</taxon>
        <taxon>Pterygota</taxon>
        <taxon>Neoptera</taxon>
        <taxon>Endopterygota</taxon>
        <taxon>Lepidoptera</taxon>
        <taxon>Glossata</taxon>
        <taxon>Ditrysia</taxon>
        <taxon>Noctuoidea</taxon>
        <taxon>Erebidae</taxon>
        <taxon>Arctiinae</taxon>
        <taxon>Arctia</taxon>
    </lineage>
</organism>
<feature type="compositionally biased region" description="Basic and acidic residues" evidence="1">
    <location>
        <begin position="354"/>
        <end position="365"/>
    </location>
</feature>
<evidence type="ECO:0000256" key="1">
    <source>
        <dbReference type="SAM" id="MobiDB-lite"/>
    </source>
</evidence>
<protein>
    <submittedName>
        <fullName evidence="3">Uncharacterized protein</fullName>
    </submittedName>
</protein>
<keyword evidence="4" id="KW-1185">Reference proteome</keyword>
<feature type="compositionally biased region" description="Basic and acidic residues" evidence="1">
    <location>
        <begin position="328"/>
        <end position="345"/>
    </location>
</feature>
<accession>A0A8S0YMP5</accession>
<dbReference type="AlphaFoldDB" id="A0A8S0YMP5"/>
<name>A0A8S0YMP5_ARCPL</name>
<feature type="signal peptide" evidence="2">
    <location>
        <begin position="1"/>
        <end position="24"/>
    </location>
</feature>
<evidence type="ECO:0000313" key="3">
    <source>
        <dbReference type="EMBL" id="CAB3220501.1"/>
    </source>
</evidence>
<comment type="caution">
    <text evidence="3">The sequence shown here is derived from an EMBL/GenBank/DDBJ whole genome shotgun (WGS) entry which is preliminary data.</text>
</comment>
<dbReference type="OrthoDB" id="7479158at2759"/>
<reference evidence="3 4" key="1">
    <citation type="submission" date="2020-04" db="EMBL/GenBank/DDBJ databases">
        <authorList>
            <person name="Wallbank WR R."/>
            <person name="Pardo Diaz C."/>
            <person name="Kozak K."/>
            <person name="Martin S."/>
            <person name="Jiggins C."/>
            <person name="Moest M."/>
            <person name="Warren A I."/>
            <person name="Byers J.R.P. K."/>
            <person name="Montejo-Kovacevich G."/>
            <person name="Yen C E."/>
        </authorList>
    </citation>
    <scope>NUCLEOTIDE SEQUENCE [LARGE SCALE GENOMIC DNA]</scope>
</reference>
<gene>
    <name evidence="3" type="ORF">APLA_LOCUS316</name>
</gene>
<sequence length="556" mass="64490">MLKSKFLLIIITALLVCMITVNEAKKRRKIQGPRLSHKESTSCREFSKYGRFNPYSVLNETWFVFFYWAAPRPIDTYRFFIPTANHTKILHKVFDGKVTVPVNWTARLVIMQNRFNTTWLLVERGDRGQYWSYMLRRAKKKLIKAQNIRLRQHDNGRLLGLMECQTEFLYVMSRIREVPLHNRLQDEAARFGFRARRGKSYLYQGHEWMPIPEADENDYFETLLPELANETNNPEEITLHVSDQSTEDRKTCSLKEKLSKYKSVDFNSPDSCIQTESSKVSKKDDSNKIRIDKSDCNDEWAESADFDSKREEKLTGKGKSGKANYDTTKTEGADQKEKVDSDNLRAENPASDNLRLENVESDVRSESQFTNEPKEPDPTNEFVEQSSKIQTPSSSKILGEREKLNDIREDQYTNGLKESESAFANIKDLEKSTDVPMDTKTKVTTAQKNLHSTDLAEDITDDLPNDWGDFHKNSYTTYLRPVENTNFIEQEPPKINHKIKDPIASSGVLPEKCYKMEMVSETEDFTPAYVPPIFNEMYETETTINSKTTMQEKHQN</sequence>
<evidence type="ECO:0000256" key="2">
    <source>
        <dbReference type="SAM" id="SignalP"/>
    </source>
</evidence>
<feature type="region of interest" description="Disordered" evidence="1">
    <location>
        <begin position="300"/>
        <end position="395"/>
    </location>
</feature>
<evidence type="ECO:0000313" key="4">
    <source>
        <dbReference type="Proteomes" id="UP000494106"/>
    </source>
</evidence>